<dbReference type="EMBL" id="SRLO01000050">
    <property type="protein sequence ID" value="TNN80895.1"/>
    <property type="molecule type" value="Genomic_DNA"/>
</dbReference>
<keyword evidence="2" id="KW-1185">Reference proteome</keyword>
<reference evidence="1 2" key="1">
    <citation type="submission" date="2019-03" db="EMBL/GenBank/DDBJ databases">
        <title>First draft genome of Liparis tanakae, snailfish: a comprehensive survey of snailfish specific genes.</title>
        <authorList>
            <person name="Kim W."/>
            <person name="Song I."/>
            <person name="Jeong J.-H."/>
            <person name="Kim D."/>
            <person name="Kim S."/>
            <person name="Ryu S."/>
            <person name="Song J.Y."/>
            <person name="Lee S.K."/>
        </authorList>
    </citation>
    <scope>NUCLEOTIDE SEQUENCE [LARGE SCALE GENOMIC DNA]</scope>
    <source>
        <tissue evidence="1">Muscle</tissue>
    </source>
</reference>
<sequence>MSSEVLLPLSQQPAVKWLLLMNCEKEKDTLAPRLTRGCAGDGRLHRRRAAHTMNEHAAPPPAWMVLGGGGGGGGRLAAAIRQMLTLSALRLCFCVRAAQSEGRIGRLAGGGGVCWRRWGLAHIRLAAFVLASKRTAMA</sequence>
<evidence type="ECO:0000313" key="1">
    <source>
        <dbReference type="EMBL" id="TNN80895.1"/>
    </source>
</evidence>
<name>A0A4Z2ISL6_9TELE</name>
<comment type="caution">
    <text evidence="1">The sequence shown here is derived from an EMBL/GenBank/DDBJ whole genome shotgun (WGS) entry which is preliminary data.</text>
</comment>
<protein>
    <submittedName>
        <fullName evidence="1">Uncharacterized protein</fullName>
    </submittedName>
</protein>
<proteinExistence type="predicted"/>
<dbReference type="Proteomes" id="UP000314294">
    <property type="component" value="Unassembled WGS sequence"/>
</dbReference>
<gene>
    <name evidence="1" type="ORF">EYF80_008900</name>
</gene>
<evidence type="ECO:0000313" key="2">
    <source>
        <dbReference type="Proteomes" id="UP000314294"/>
    </source>
</evidence>
<dbReference type="AlphaFoldDB" id="A0A4Z2ISL6"/>
<organism evidence="1 2">
    <name type="scientific">Liparis tanakae</name>
    <name type="common">Tanaka's snailfish</name>
    <dbReference type="NCBI Taxonomy" id="230148"/>
    <lineage>
        <taxon>Eukaryota</taxon>
        <taxon>Metazoa</taxon>
        <taxon>Chordata</taxon>
        <taxon>Craniata</taxon>
        <taxon>Vertebrata</taxon>
        <taxon>Euteleostomi</taxon>
        <taxon>Actinopterygii</taxon>
        <taxon>Neopterygii</taxon>
        <taxon>Teleostei</taxon>
        <taxon>Neoteleostei</taxon>
        <taxon>Acanthomorphata</taxon>
        <taxon>Eupercaria</taxon>
        <taxon>Perciformes</taxon>
        <taxon>Cottioidei</taxon>
        <taxon>Cottales</taxon>
        <taxon>Liparidae</taxon>
        <taxon>Liparis</taxon>
    </lineage>
</organism>
<accession>A0A4Z2ISL6</accession>